<dbReference type="RefSeq" id="WP_070235581.1">
    <property type="nucleotide sequence ID" value="NZ_CP017478.1"/>
</dbReference>
<dbReference type="EMBL" id="CP017478">
    <property type="protein sequence ID" value="AOW19465.1"/>
    <property type="molecule type" value="Genomic_DNA"/>
</dbReference>
<evidence type="ECO:0000313" key="6">
    <source>
        <dbReference type="Proteomes" id="UP000176050"/>
    </source>
</evidence>
<dbReference type="InterPro" id="IPR011042">
    <property type="entry name" value="6-blade_b-propeller_TolB-like"/>
</dbReference>
<dbReference type="Gene3D" id="2.120.10.30">
    <property type="entry name" value="TolB, C-terminal domain"/>
    <property type="match status" value="1"/>
</dbReference>
<dbReference type="InterPro" id="IPR026444">
    <property type="entry name" value="Secre_tail"/>
</dbReference>
<evidence type="ECO:0008006" key="7">
    <source>
        <dbReference type="Google" id="ProtNLM"/>
    </source>
</evidence>
<feature type="signal peptide" evidence="2">
    <location>
        <begin position="1"/>
        <end position="19"/>
    </location>
</feature>
<dbReference type="PANTHER" id="PTHR19328:SF75">
    <property type="entry name" value="ALDOSE SUGAR DEHYDROGENASE YLII"/>
    <property type="match status" value="1"/>
</dbReference>
<organism evidence="5 6">
    <name type="scientific">Urechidicola croceus</name>
    <dbReference type="NCBI Taxonomy" id="1850246"/>
    <lineage>
        <taxon>Bacteria</taxon>
        <taxon>Pseudomonadati</taxon>
        <taxon>Bacteroidota</taxon>
        <taxon>Flavobacteriia</taxon>
        <taxon>Flavobacteriales</taxon>
        <taxon>Flavobacteriaceae</taxon>
        <taxon>Urechidicola</taxon>
    </lineage>
</organism>
<dbReference type="AlphaFoldDB" id="A0A1D8P4H0"/>
<feature type="domain" description="Glucose/Sorbosone dehydrogenase" evidence="3">
    <location>
        <begin position="31"/>
        <end position="327"/>
    </location>
</feature>
<feature type="domain" description="Secretion system C-terminal sorting" evidence="4">
    <location>
        <begin position="392"/>
        <end position="466"/>
    </location>
</feature>
<dbReference type="KEGG" id="lul:LPB138_01640"/>
<keyword evidence="1 2" id="KW-0732">Signal</keyword>
<evidence type="ECO:0000256" key="2">
    <source>
        <dbReference type="SAM" id="SignalP"/>
    </source>
</evidence>
<dbReference type="NCBIfam" id="TIGR04183">
    <property type="entry name" value="Por_Secre_tail"/>
    <property type="match status" value="1"/>
</dbReference>
<protein>
    <recommendedName>
        <fullName evidence="7">Cadherin</fullName>
    </recommendedName>
</protein>
<feature type="chain" id="PRO_5009110768" description="Cadherin" evidence="2">
    <location>
        <begin position="20"/>
        <end position="467"/>
    </location>
</feature>
<dbReference type="Pfam" id="PF18962">
    <property type="entry name" value="Por_Secre_tail"/>
    <property type="match status" value="1"/>
</dbReference>
<dbReference type="InterPro" id="IPR012938">
    <property type="entry name" value="Glc/Sorbosone_DH"/>
</dbReference>
<dbReference type="SUPFAM" id="SSF50952">
    <property type="entry name" value="Soluble quinoprotein glucose dehydrogenase"/>
    <property type="match status" value="1"/>
</dbReference>
<dbReference type="PANTHER" id="PTHR19328">
    <property type="entry name" value="HEDGEHOG-INTERACTING PROTEIN"/>
    <property type="match status" value="1"/>
</dbReference>
<dbReference type="OrthoDB" id="9770043at2"/>
<dbReference type="STRING" id="1850246.LPB138_01640"/>
<reference evidence="5 6" key="1">
    <citation type="submission" date="2016-10" db="EMBL/GenBank/DDBJ databases">
        <title>Lutibacter sp. LPB0138, isolated from marine gastropod.</title>
        <authorList>
            <person name="Kim E."/>
            <person name="Yi H."/>
        </authorList>
    </citation>
    <scope>NUCLEOTIDE SEQUENCE [LARGE SCALE GENOMIC DNA]</scope>
    <source>
        <strain evidence="5 6">LPB0138</strain>
    </source>
</reference>
<sequence length="467" mass="51350">MKNNYLILLFCIFLLNANAQEVSVESIATGLTNPVDIQNAGDSRLFIVEKSGIIKILNDDYSINPINFLNIEPLVFSIGGEQGLLGLAFHPNYSSNGYFFVNYIDLNGNTVISRFSVSSDPNIGDESTEEVILRVEQPYSNHNGGHIEFGLDGYLYIGLGDGGDGGDPQDRAQNGNTFLGKMLRIDVDNGLPYSIPSDNPFIGNSEVLDEIWALGLRNPWKFSFERLTGHLRIADVGQGQNEEVNFVLNGVGGQNYGWRCYEGNSEFNTTGLNCSEGDFTYPIAEYSHTAGRCSITGGFSYYNTEFPALYGLYFFADFCTNEIGSIDDSNELNFSGPFFSGGISTFGLNVDGDIFVATLNDGSSRRNTASIYKIIDAALGVDQYNLNSSIAIFPNPVNDLLHFNISNTDVQISEVRIYDTIGKNILNKTVVGEEENYLDVSSISEGIYQMKIYLTNGNIGNKKIVVR</sequence>
<evidence type="ECO:0000313" key="5">
    <source>
        <dbReference type="EMBL" id="AOW19465.1"/>
    </source>
</evidence>
<keyword evidence="6" id="KW-1185">Reference proteome</keyword>
<proteinExistence type="predicted"/>
<dbReference type="Proteomes" id="UP000176050">
    <property type="component" value="Chromosome"/>
</dbReference>
<evidence type="ECO:0000256" key="1">
    <source>
        <dbReference type="ARBA" id="ARBA00022729"/>
    </source>
</evidence>
<evidence type="ECO:0000259" key="3">
    <source>
        <dbReference type="Pfam" id="PF07995"/>
    </source>
</evidence>
<dbReference type="InterPro" id="IPR011041">
    <property type="entry name" value="Quinoprot_gluc/sorb_DH_b-prop"/>
</dbReference>
<evidence type="ECO:0000259" key="4">
    <source>
        <dbReference type="Pfam" id="PF18962"/>
    </source>
</evidence>
<dbReference type="Pfam" id="PF07995">
    <property type="entry name" value="GSDH"/>
    <property type="match status" value="1"/>
</dbReference>
<accession>A0A1D8P4H0</accession>
<gene>
    <name evidence="5" type="ORF">LPB138_01640</name>
</gene>
<name>A0A1D8P4H0_9FLAO</name>